<dbReference type="Gramene" id="A09p44220.2_BraZ1">
    <property type="protein sequence ID" value="A09p44220.2_BraZ1.CDS.1"/>
    <property type="gene ID" value="A09g44220.2_BraZ1"/>
</dbReference>
<protein>
    <submittedName>
        <fullName evidence="1">Uncharacterized protein</fullName>
    </submittedName>
</protein>
<reference evidence="2" key="1">
    <citation type="submission" date="2018-11" db="EMBL/GenBank/DDBJ databases">
        <authorList>
            <consortium name="Genoscope - CEA"/>
            <person name="William W."/>
        </authorList>
    </citation>
    <scope>NUCLEOTIDE SEQUENCE</scope>
</reference>
<proteinExistence type="predicted"/>
<evidence type="ECO:0000313" key="1">
    <source>
        <dbReference type="EMBL" id="CAG7863955.1"/>
    </source>
</evidence>
<sequence length="34" mass="3814">MVGELSRFLVVHQHHPIQRALSSHEMALEISSSS</sequence>
<dbReference type="EMBL" id="LS974625">
    <property type="protein sequence ID" value="CAG7863955.1"/>
    <property type="molecule type" value="Genomic_DNA"/>
</dbReference>
<dbReference type="Proteomes" id="UP000694005">
    <property type="component" value="Chromosome A09"/>
</dbReference>
<evidence type="ECO:0000313" key="2">
    <source>
        <dbReference type="EMBL" id="VDC61256.1"/>
    </source>
</evidence>
<organism evidence="2">
    <name type="scientific">Brassica campestris</name>
    <name type="common">Field mustard</name>
    <dbReference type="NCBI Taxonomy" id="3711"/>
    <lineage>
        <taxon>Eukaryota</taxon>
        <taxon>Viridiplantae</taxon>
        <taxon>Streptophyta</taxon>
        <taxon>Embryophyta</taxon>
        <taxon>Tracheophyta</taxon>
        <taxon>Spermatophyta</taxon>
        <taxon>Magnoliopsida</taxon>
        <taxon>eudicotyledons</taxon>
        <taxon>Gunneridae</taxon>
        <taxon>Pentapetalae</taxon>
        <taxon>rosids</taxon>
        <taxon>malvids</taxon>
        <taxon>Brassicales</taxon>
        <taxon>Brassicaceae</taxon>
        <taxon>Brassiceae</taxon>
        <taxon>Brassica</taxon>
    </lineage>
</organism>
<name>A0A3P5Y293_BRACM</name>
<dbReference type="EMBL" id="LR031568">
    <property type="protein sequence ID" value="VDC61256.1"/>
    <property type="molecule type" value="Genomic_DNA"/>
</dbReference>
<dbReference type="AlphaFoldDB" id="A0A3P5Y293"/>
<accession>A0A3P5Y293</accession>
<gene>
    <name evidence="2" type="ORF">BRAA09T38867Z</name>
    <name evidence="1" type="ORF">BRAPAZ1V2_A09P44220.2</name>
</gene>